<sequence length="143" mass="15181">MEQPRSAADRIAPAVVGVSARTVGALPDGSAAAHLPTWWVVVRPDGAPHDRAALSGPRERDRRRAGVLARSTAARRPLTLSCVGRFRDSVRARPPLPVPDTAPATVPPAVDALTAEAEAAVTPYRLVTRAPFGARTHRSPHVR</sequence>
<evidence type="ECO:0000313" key="3">
    <source>
        <dbReference type="Proteomes" id="UP001597058"/>
    </source>
</evidence>
<evidence type="ECO:0000256" key="1">
    <source>
        <dbReference type="SAM" id="MobiDB-lite"/>
    </source>
</evidence>
<dbReference type="EMBL" id="JBHTMM010000027">
    <property type="protein sequence ID" value="MFD1308509.1"/>
    <property type="molecule type" value="Genomic_DNA"/>
</dbReference>
<protein>
    <submittedName>
        <fullName evidence="2">Uncharacterized protein</fullName>
    </submittedName>
</protein>
<keyword evidence="3" id="KW-1185">Reference proteome</keyword>
<comment type="caution">
    <text evidence="2">The sequence shown here is derived from an EMBL/GenBank/DDBJ whole genome shotgun (WGS) entry which is preliminary data.</text>
</comment>
<dbReference type="Proteomes" id="UP001597058">
    <property type="component" value="Unassembled WGS sequence"/>
</dbReference>
<feature type="region of interest" description="Disordered" evidence="1">
    <location>
        <begin position="47"/>
        <end position="70"/>
    </location>
</feature>
<dbReference type="RefSeq" id="WP_381234282.1">
    <property type="nucleotide sequence ID" value="NZ_JBHSKH010000020.1"/>
</dbReference>
<reference evidence="3" key="1">
    <citation type="journal article" date="2019" name="Int. J. Syst. Evol. Microbiol.">
        <title>The Global Catalogue of Microorganisms (GCM) 10K type strain sequencing project: providing services to taxonomists for standard genome sequencing and annotation.</title>
        <authorList>
            <consortium name="The Broad Institute Genomics Platform"/>
            <consortium name="The Broad Institute Genome Sequencing Center for Infectious Disease"/>
            <person name="Wu L."/>
            <person name="Ma J."/>
        </authorList>
    </citation>
    <scope>NUCLEOTIDE SEQUENCE [LARGE SCALE GENOMIC DNA]</scope>
    <source>
        <strain evidence="3">CGMCC 4.7020</strain>
    </source>
</reference>
<feature type="compositionally biased region" description="Basic and acidic residues" evidence="1">
    <location>
        <begin position="47"/>
        <end position="64"/>
    </location>
</feature>
<organism evidence="2 3">
    <name type="scientific">Streptomyces kaempferi</name>
    <dbReference type="NCBI Taxonomy" id="333725"/>
    <lineage>
        <taxon>Bacteria</taxon>
        <taxon>Bacillati</taxon>
        <taxon>Actinomycetota</taxon>
        <taxon>Actinomycetes</taxon>
        <taxon>Kitasatosporales</taxon>
        <taxon>Streptomycetaceae</taxon>
        <taxon>Streptomyces</taxon>
    </lineage>
</organism>
<name>A0ABW3XIZ4_9ACTN</name>
<proteinExistence type="predicted"/>
<gene>
    <name evidence="2" type="ORF">ACFQ5X_21960</name>
</gene>
<evidence type="ECO:0000313" key="2">
    <source>
        <dbReference type="EMBL" id="MFD1308509.1"/>
    </source>
</evidence>
<accession>A0ABW3XIZ4</accession>